<feature type="transmembrane region" description="Helical" evidence="5">
    <location>
        <begin position="228"/>
        <end position="252"/>
    </location>
</feature>
<evidence type="ECO:0000256" key="5">
    <source>
        <dbReference type="SAM" id="Phobius"/>
    </source>
</evidence>
<evidence type="ECO:0000256" key="2">
    <source>
        <dbReference type="ARBA" id="ARBA00022692"/>
    </source>
</evidence>
<feature type="transmembrane region" description="Helical" evidence="5">
    <location>
        <begin position="323"/>
        <end position="343"/>
    </location>
</feature>
<accession>A0ABD2M3N3</accession>
<dbReference type="PANTHER" id="PTHR46561:SF11">
    <property type="entry name" value="SERPENTINE RECEPTOR CLASS ALPHA_BETA-14"/>
    <property type="match status" value="1"/>
</dbReference>
<dbReference type="Proteomes" id="UP001620626">
    <property type="component" value="Unassembled WGS sequence"/>
</dbReference>
<comment type="caution">
    <text evidence="6">The sequence shown here is derived from an EMBL/GenBank/DDBJ whole genome shotgun (WGS) entry which is preliminary data.</text>
</comment>
<evidence type="ECO:0008006" key="8">
    <source>
        <dbReference type="Google" id="ProtNLM"/>
    </source>
</evidence>
<keyword evidence="3 5" id="KW-1133">Transmembrane helix</keyword>
<feature type="transmembrane region" description="Helical" evidence="5">
    <location>
        <begin position="56"/>
        <end position="80"/>
    </location>
</feature>
<reference evidence="6 7" key="1">
    <citation type="submission" date="2024-10" db="EMBL/GenBank/DDBJ databases">
        <authorList>
            <person name="Kim D."/>
        </authorList>
    </citation>
    <scope>NUCLEOTIDE SEQUENCE [LARGE SCALE GENOMIC DNA]</scope>
    <source>
        <strain evidence="6">BH-2024</strain>
    </source>
</reference>
<dbReference type="PANTHER" id="PTHR46561">
    <property type="entry name" value="SERPENTINE RECEPTOR, CLASS AB (CLASS A-LIKE)-RELATED"/>
    <property type="match status" value="1"/>
</dbReference>
<organism evidence="6 7">
    <name type="scientific">Heterodera trifolii</name>
    <dbReference type="NCBI Taxonomy" id="157864"/>
    <lineage>
        <taxon>Eukaryota</taxon>
        <taxon>Metazoa</taxon>
        <taxon>Ecdysozoa</taxon>
        <taxon>Nematoda</taxon>
        <taxon>Chromadorea</taxon>
        <taxon>Rhabditida</taxon>
        <taxon>Tylenchina</taxon>
        <taxon>Tylenchomorpha</taxon>
        <taxon>Tylenchoidea</taxon>
        <taxon>Heteroderidae</taxon>
        <taxon>Heteroderinae</taxon>
        <taxon>Heterodera</taxon>
    </lineage>
</organism>
<evidence type="ECO:0000313" key="7">
    <source>
        <dbReference type="Proteomes" id="UP001620626"/>
    </source>
</evidence>
<evidence type="ECO:0000256" key="3">
    <source>
        <dbReference type="ARBA" id="ARBA00022989"/>
    </source>
</evidence>
<dbReference type="InterPro" id="IPR019408">
    <property type="entry name" value="7TM_GPCR_serpentine_rcpt_Srab"/>
</dbReference>
<gene>
    <name evidence="6" type="ORF">niasHT_005594</name>
</gene>
<dbReference type="InterPro" id="IPR053286">
    <property type="entry name" value="Nematode_rcpt-like_srab"/>
</dbReference>
<feature type="transmembrane region" description="Helical" evidence="5">
    <location>
        <begin position="363"/>
        <end position="380"/>
    </location>
</feature>
<dbReference type="EMBL" id="JBICBT010000156">
    <property type="protein sequence ID" value="KAL3122138.1"/>
    <property type="molecule type" value="Genomic_DNA"/>
</dbReference>
<dbReference type="AlphaFoldDB" id="A0ABD2M3N3"/>
<name>A0ABD2M3N3_9BILA</name>
<comment type="subcellular location">
    <subcellularLocation>
        <location evidence="1">Membrane</location>
        <topology evidence="1">Multi-pass membrane protein</topology>
    </subcellularLocation>
</comment>
<evidence type="ECO:0000313" key="6">
    <source>
        <dbReference type="EMBL" id="KAL3122138.1"/>
    </source>
</evidence>
<sequence length="415" mass="46960">MSQYSIAQVCNHGASIILDPLSNIIRFVHCALGVAILVSVAALIRQCQRSRFIFHGNLMLLIASVLCLYIVYTIALIGMAGRSLALYLFWPVAQSVQQPYNNSSGGNISNSSDGTEMAADKKFRSLDGCEALFVPLWLSMLLRLPTYQHALIYPLLHFAIMLERARATLRSGTYESEGTRFGTTACLIIWSLCVMFSIWLVLSTLADEETFGQPQVYYSMISRYNSDIVIILNYVLLALVLLTMMAEIAIMVQNRKMQILSRKRFANATVSPLSIHAEMAFGINFGTSTTTTITDDQNSYSLSRAYQLNENIVTLQLFLPLDLAFAFAFSIYLFFSALLRSMFVQHQIQSDVFIPLYELNTCFLPLHILVTVLVYLRFICRQSSARRACRAICTLSVEEQQRIYMQHLRKQWATQ</sequence>
<feature type="transmembrane region" description="Helical" evidence="5">
    <location>
        <begin position="24"/>
        <end position="44"/>
    </location>
</feature>
<proteinExistence type="predicted"/>
<dbReference type="Pfam" id="PF10292">
    <property type="entry name" value="7TM_GPCR_Srab"/>
    <property type="match status" value="2"/>
</dbReference>
<feature type="transmembrane region" description="Helical" evidence="5">
    <location>
        <begin position="140"/>
        <end position="160"/>
    </location>
</feature>
<keyword evidence="4 5" id="KW-0472">Membrane</keyword>
<evidence type="ECO:0000256" key="4">
    <source>
        <dbReference type="ARBA" id="ARBA00023136"/>
    </source>
</evidence>
<feature type="transmembrane region" description="Helical" evidence="5">
    <location>
        <begin position="181"/>
        <end position="202"/>
    </location>
</feature>
<keyword evidence="7" id="KW-1185">Reference proteome</keyword>
<dbReference type="GO" id="GO:0016020">
    <property type="term" value="C:membrane"/>
    <property type="evidence" value="ECO:0007669"/>
    <property type="project" value="UniProtKB-SubCell"/>
</dbReference>
<protein>
    <recommendedName>
        <fullName evidence="8">Gustatory receptor</fullName>
    </recommendedName>
</protein>
<evidence type="ECO:0000256" key="1">
    <source>
        <dbReference type="ARBA" id="ARBA00004141"/>
    </source>
</evidence>
<keyword evidence="2 5" id="KW-0812">Transmembrane</keyword>